<accession>A0A068WMD3</accession>
<sequence length="80" mass="8902">MNGPRCSSLVPSEMAQRRGICRMQSTPDSLSLKRSTSLVDEQGSDPPTSPIRARRKTGSVSYVVKLNTKLRQGDSNWCKY</sequence>
<feature type="region of interest" description="Disordered" evidence="1">
    <location>
        <begin position="23"/>
        <end position="53"/>
    </location>
</feature>
<protein>
    <submittedName>
        <fullName evidence="2 4">Uncharacterized protein</fullName>
    </submittedName>
</protein>
<dbReference type="EMBL" id="LK028582">
    <property type="protein sequence ID" value="CDS20936.1"/>
    <property type="molecule type" value="Genomic_DNA"/>
</dbReference>
<reference evidence="4" key="3">
    <citation type="submission" date="2020-10" db="UniProtKB">
        <authorList>
            <consortium name="WormBaseParasite"/>
        </authorList>
    </citation>
    <scope>IDENTIFICATION</scope>
</reference>
<evidence type="ECO:0000256" key="1">
    <source>
        <dbReference type="SAM" id="MobiDB-lite"/>
    </source>
</evidence>
<organism evidence="2">
    <name type="scientific">Echinococcus granulosus</name>
    <name type="common">Hydatid tapeworm</name>
    <dbReference type="NCBI Taxonomy" id="6210"/>
    <lineage>
        <taxon>Eukaryota</taxon>
        <taxon>Metazoa</taxon>
        <taxon>Spiralia</taxon>
        <taxon>Lophotrochozoa</taxon>
        <taxon>Platyhelminthes</taxon>
        <taxon>Cestoda</taxon>
        <taxon>Eucestoda</taxon>
        <taxon>Cyclophyllidea</taxon>
        <taxon>Taeniidae</taxon>
        <taxon>Echinococcus</taxon>
        <taxon>Echinococcus granulosus group</taxon>
    </lineage>
</organism>
<dbReference type="WBParaSite" id="EgrG_000529600">
    <property type="protein sequence ID" value="EgrG_000529600"/>
    <property type="gene ID" value="EgrG_000529600"/>
</dbReference>
<evidence type="ECO:0000313" key="2">
    <source>
        <dbReference type="EMBL" id="CDS20936.1"/>
    </source>
</evidence>
<name>A0A068WMD3_ECHGR</name>
<reference evidence="2 3" key="1">
    <citation type="journal article" date="2013" name="Nature">
        <title>The genomes of four tapeworm species reveal adaptations to parasitism.</title>
        <authorList>
            <person name="Tsai I.J."/>
            <person name="Zarowiecki M."/>
            <person name="Holroyd N."/>
            <person name="Garciarrubio A."/>
            <person name="Sanchez-Flores A."/>
            <person name="Brooks K.L."/>
            <person name="Tracey A."/>
            <person name="Bobes R.J."/>
            <person name="Fragoso G."/>
            <person name="Sciutto E."/>
            <person name="Aslett M."/>
            <person name="Beasley H."/>
            <person name="Bennett H.M."/>
            <person name="Cai J."/>
            <person name="Camicia F."/>
            <person name="Clark R."/>
            <person name="Cucher M."/>
            <person name="De Silva N."/>
            <person name="Day T.A."/>
            <person name="Deplazes P."/>
            <person name="Estrada K."/>
            <person name="Fernandez C."/>
            <person name="Holland P.W."/>
            <person name="Hou J."/>
            <person name="Hu S."/>
            <person name="Huckvale T."/>
            <person name="Hung S.S."/>
            <person name="Kamenetzky L."/>
            <person name="Keane J.A."/>
            <person name="Kiss F."/>
            <person name="Koziol U."/>
            <person name="Lambert O."/>
            <person name="Liu K."/>
            <person name="Luo X."/>
            <person name="Luo Y."/>
            <person name="Macchiaroli N."/>
            <person name="Nichol S."/>
            <person name="Paps J."/>
            <person name="Parkinson J."/>
            <person name="Pouchkina-Stantcheva N."/>
            <person name="Riddiford N."/>
            <person name="Rosenzvit M."/>
            <person name="Salinas G."/>
            <person name="Wasmuth J.D."/>
            <person name="Zamanian M."/>
            <person name="Zheng Y."/>
            <person name="Cai X."/>
            <person name="Soberon X."/>
            <person name="Olson P.D."/>
            <person name="Laclette J.P."/>
            <person name="Brehm K."/>
            <person name="Berriman M."/>
            <person name="Garciarrubio A."/>
            <person name="Bobes R.J."/>
            <person name="Fragoso G."/>
            <person name="Sanchez-Flores A."/>
            <person name="Estrada K."/>
            <person name="Cevallos M.A."/>
            <person name="Morett E."/>
            <person name="Gonzalez V."/>
            <person name="Portillo T."/>
            <person name="Ochoa-Leyva A."/>
            <person name="Jose M.V."/>
            <person name="Sciutto E."/>
            <person name="Landa A."/>
            <person name="Jimenez L."/>
            <person name="Valdes V."/>
            <person name="Carrero J.C."/>
            <person name="Larralde C."/>
            <person name="Morales-Montor J."/>
            <person name="Limon-Lason J."/>
            <person name="Soberon X."/>
            <person name="Laclette J.P."/>
        </authorList>
    </citation>
    <scope>NUCLEOTIDE SEQUENCE [LARGE SCALE GENOMIC DNA]</scope>
</reference>
<gene>
    <name evidence="2" type="ORF">EgrG_000529600</name>
</gene>
<reference evidence="2" key="2">
    <citation type="submission" date="2014-06" db="EMBL/GenBank/DDBJ databases">
        <authorList>
            <person name="Aslett M."/>
        </authorList>
    </citation>
    <scope>NUCLEOTIDE SEQUENCE</scope>
</reference>
<evidence type="ECO:0000313" key="3">
    <source>
        <dbReference type="Proteomes" id="UP000492820"/>
    </source>
</evidence>
<proteinExistence type="predicted"/>
<evidence type="ECO:0000313" key="4">
    <source>
        <dbReference type="WBParaSite" id="EgrG_000529600"/>
    </source>
</evidence>
<feature type="compositionally biased region" description="Polar residues" evidence="1">
    <location>
        <begin position="23"/>
        <end position="39"/>
    </location>
</feature>
<dbReference type="AlphaFoldDB" id="A0A068WMD3"/>
<dbReference type="Proteomes" id="UP000492820">
    <property type="component" value="Unassembled WGS sequence"/>
</dbReference>